<dbReference type="InterPro" id="IPR015943">
    <property type="entry name" value="WD40/YVTN_repeat-like_dom_sf"/>
</dbReference>
<evidence type="ECO:0000259" key="3">
    <source>
        <dbReference type="Pfam" id="PF13360"/>
    </source>
</evidence>
<sequence>MLPASQKILHVLLLCSRCTRGGNLKKVFMVLCVLTFLIVPAASGEEMADPLWSIAVGGGVTSTAVTTDGSLVVAGTRDAGSVRIFDGNGTEVWNYPTGCPVYQVSISGDGRFVAAASEKVRLFDRNGEIISTFDTGFFAYSTALSADGNYLAAGYDDSTVSLYTAGGQELWTAELDDDAVSLSLSSDGSYLAAGSKDERLYFFDNRGVPLWSYETGKTVMGVSVSPEGEYVAAGSLDKVIYFFDQEGVLLWRYIVGERVFDVSVSAGGEYVAAAAGTGLLLLDREGNLVWRYDAGNTVQGAAITPDGRRIALGVGVGAPSVHFLEGADVSDLAEGSESPDALELRAASDPYLMRAFVMADTGEVPTIAHDFDGVSIAGIVREEADPATPVTVRLTVGPEWTTAHGGQEGVVIVAARPDSLDSVPSLVETVPTSFVGYDPEGRLVFEGRSPYALTAYGIIAAPEEEEGRTPGGGLVPLITGDGMFRLPLPQTPQRSASEG</sequence>
<dbReference type="InterPro" id="IPR001680">
    <property type="entry name" value="WD40_rpt"/>
</dbReference>
<dbReference type="Gene3D" id="2.130.10.10">
    <property type="entry name" value="YVTN repeat-like/Quinoprotein amine dehydrogenase"/>
    <property type="match status" value="2"/>
</dbReference>
<dbReference type="InterPro" id="IPR011047">
    <property type="entry name" value="Quinoprotein_ADH-like_sf"/>
</dbReference>
<dbReference type="PANTHER" id="PTHR22847:SF637">
    <property type="entry name" value="WD REPEAT DOMAIN 5B"/>
    <property type="match status" value="1"/>
</dbReference>
<evidence type="ECO:0000256" key="2">
    <source>
        <dbReference type="ARBA" id="ARBA00022737"/>
    </source>
</evidence>
<dbReference type="EMBL" id="DSBY01000100">
    <property type="protein sequence ID" value="HDS62981.1"/>
    <property type="molecule type" value="Genomic_DNA"/>
</dbReference>
<keyword evidence="1" id="KW-0853">WD repeat</keyword>
<keyword evidence="2" id="KW-0677">Repeat</keyword>
<accession>A0A831LR31</accession>
<dbReference type="SMART" id="SM00320">
    <property type="entry name" value="WD40"/>
    <property type="match status" value="5"/>
</dbReference>
<organism evidence="4">
    <name type="scientific">Methanofollis liminatans</name>
    <dbReference type="NCBI Taxonomy" id="2201"/>
    <lineage>
        <taxon>Archaea</taxon>
        <taxon>Methanobacteriati</taxon>
        <taxon>Methanobacteriota</taxon>
        <taxon>Stenosarchaea group</taxon>
        <taxon>Methanomicrobia</taxon>
        <taxon>Methanomicrobiales</taxon>
        <taxon>Methanomicrobiaceae</taxon>
        <taxon>Methanofollis</taxon>
    </lineage>
</organism>
<feature type="domain" description="Pyrrolo-quinoline quinone repeat" evidence="3">
    <location>
        <begin position="118"/>
        <end position="252"/>
    </location>
</feature>
<evidence type="ECO:0000313" key="4">
    <source>
        <dbReference type="EMBL" id="HDS62981.1"/>
    </source>
</evidence>
<dbReference type="SMART" id="SM00564">
    <property type="entry name" value="PQQ"/>
    <property type="match status" value="5"/>
</dbReference>
<dbReference type="Proteomes" id="UP000885648">
    <property type="component" value="Unassembled WGS sequence"/>
</dbReference>
<comment type="caution">
    <text evidence="4">The sequence shown here is derived from an EMBL/GenBank/DDBJ whole genome shotgun (WGS) entry which is preliminary data.</text>
</comment>
<dbReference type="AlphaFoldDB" id="A0A831LR31"/>
<gene>
    <name evidence="4" type="ORF">ENN52_02405</name>
</gene>
<dbReference type="SUPFAM" id="SSF50998">
    <property type="entry name" value="Quinoprotein alcohol dehydrogenase-like"/>
    <property type="match status" value="1"/>
</dbReference>
<reference evidence="4" key="1">
    <citation type="journal article" date="2020" name="mSystems">
        <title>Genome- and Community-Level Interaction Insights into Carbon Utilization and Element Cycling Functions of Hydrothermarchaeota in Hydrothermal Sediment.</title>
        <authorList>
            <person name="Zhou Z."/>
            <person name="Liu Y."/>
            <person name="Xu W."/>
            <person name="Pan J."/>
            <person name="Luo Z.H."/>
            <person name="Li M."/>
        </authorList>
    </citation>
    <scope>NUCLEOTIDE SEQUENCE</scope>
    <source>
        <strain evidence="4">SpSt-1183</strain>
    </source>
</reference>
<protein>
    <submittedName>
        <fullName evidence="4">WD40 repeat domain-containing protein</fullName>
    </submittedName>
</protein>
<dbReference type="PANTHER" id="PTHR22847">
    <property type="entry name" value="WD40 REPEAT PROTEIN"/>
    <property type="match status" value="1"/>
</dbReference>
<dbReference type="Pfam" id="PF13360">
    <property type="entry name" value="PQQ_2"/>
    <property type="match status" value="1"/>
</dbReference>
<name>A0A831LR31_9EURY</name>
<proteinExistence type="predicted"/>
<dbReference type="InterPro" id="IPR002372">
    <property type="entry name" value="PQQ_rpt_dom"/>
</dbReference>
<dbReference type="InterPro" id="IPR018391">
    <property type="entry name" value="PQQ_b-propeller_rpt"/>
</dbReference>
<evidence type="ECO:0000256" key="1">
    <source>
        <dbReference type="ARBA" id="ARBA00022574"/>
    </source>
</evidence>